<keyword evidence="2" id="KW-1185">Reference proteome</keyword>
<organism evidence="1 2">
    <name type="scientific">Elysia marginata</name>
    <dbReference type="NCBI Taxonomy" id="1093978"/>
    <lineage>
        <taxon>Eukaryota</taxon>
        <taxon>Metazoa</taxon>
        <taxon>Spiralia</taxon>
        <taxon>Lophotrochozoa</taxon>
        <taxon>Mollusca</taxon>
        <taxon>Gastropoda</taxon>
        <taxon>Heterobranchia</taxon>
        <taxon>Euthyneura</taxon>
        <taxon>Panpulmonata</taxon>
        <taxon>Sacoglossa</taxon>
        <taxon>Placobranchoidea</taxon>
        <taxon>Plakobranchidae</taxon>
        <taxon>Elysia</taxon>
    </lineage>
</organism>
<gene>
    <name evidence="1" type="ORF">ElyMa_004368000</name>
</gene>
<comment type="caution">
    <text evidence="1">The sequence shown here is derived from an EMBL/GenBank/DDBJ whole genome shotgun (WGS) entry which is preliminary data.</text>
</comment>
<dbReference type="Proteomes" id="UP000762676">
    <property type="component" value="Unassembled WGS sequence"/>
</dbReference>
<dbReference type="AlphaFoldDB" id="A0AAV4H4N0"/>
<evidence type="ECO:0000313" key="2">
    <source>
        <dbReference type="Proteomes" id="UP000762676"/>
    </source>
</evidence>
<dbReference type="EMBL" id="BMAT01008811">
    <property type="protein sequence ID" value="GFR93022.1"/>
    <property type="molecule type" value="Genomic_DNA"/>
</dbReference>
<proteinExistence type="predicted"/>
<accession>A0AAV4H4N0</accession>
<reference evidence="1 2" key="1">
    <citation type="journal article" date="2021" name="Elife">
        <title>Chloroplast acquisition without the gene transfer in kleptoplastic sea slugs, Plakobranchus ocellatus.</title>
        <authorList>
            <person name="Maeda T."/>
            <person name="Takahashi S."/>
            <person name="Yoshida T."/>
            <person name="Shimamura S."/>
            <person name="Takaki Y."/>
            <person name="Nagai Y."/>
            <person name="Toyoda A."/>
            <person name="Suzuki Y."/>
            <person name="Arimoto A."/>
            <person name="Ishii H."/>
            <person name="Satoh N."/>
            <person name="Nishiyama T."/>
            <person name="Hasebe M."/>
            <person name="Maruyama T."/>
            <person name="Minagawa J."/>
            <person name="Obokata J."/>
            <person name="Shigenobu S."/>
        </authorList>
    </citation>
    <scope>NUCLEOTIDE SEQUENCE [LARGE SCALE GENOMIC DNA]</scope>
</reference>
<name>A0AAV4H4N0_9GAST</name>
<sequence length="94" mass="10337">MISVFKTAEASSGTSRVLVLSELHPAILVSLAMISVAPGLTFLPGIDLPISLLSDCWWQPYDFETFPGLDRNLVVSRVSLENFYICIVILHCVV</sequence>
<evidence type="ECO:0000313" key="1">
    <source>
        <dbReference type="EMBL" id="GFR93022.1"/>
    </source>
</evidence>
<protein>
    <submittedName>
        <fullName evidence="1">Uncharacterized protein</fullName>
    </submittedName>
</protein>